<dbReference type="EMBL" id="CAJGYO010000001">
    <property type="protein sequence ID" value="CAD6205590.1"/>
    <property type="molecule type" value="Genomic_DNA"/>
</dbReference>
<reference evidence="1" key="1">
    <citation type="submission" date="2020-10" db="EMBL/GenBank/DDBJ databases">
        <authorList>
            <person name="Han B."/>
            <person name="Lu T."/>
            <person name="Zhao Q."/>
            <person name="Huang X."/>
            <person name="Zhao Y."/>
        </authorList>
    </citation>
    <scope>NUCLEOTIDE SEQUENCE</scope>
</reference>
<evidence type="ECO:0000313" key="2">
    <source>
        <dbReference type="Proteomes" id="UP000604825"/>
    </source>
</evidence>
<gene>
    <name evidence="1" type="ORF">NCGR_LOCUS3421</name>
</gene>
<comment type="caution">
    <text evidence="1">The sequence shown here is derived from an EMBL/GenBank/DDBJ whole genome shotgun (WGS) entry which is preliminary data.</text>
</comment>
<accession>A0A811MHJ7</accession>
<dbReference type="AlphaFoldDB" id="A0A811MHJ7"/>
<sequence length="119" mass="12231">MDKGKSIIVNMDKGKSVIEEPALPLPLDGLDAHDMVPPLPSGGLGAHVPVPPLPSGGLGAHVPVPPLPSSGLGAHVPMAQDSVLLDISRTSMLRQILPKIGAVIRTEGAVKVDSKKMMA</sequence>
<evidence type="ECO:0000313" key="1">
    <source>
        <dbReference type="EMBL" id="CAD6205590.1"/>
    </source>
</evidence>
<keyword evidence="2" id="KW-1185">Reference proteome</keyword>
<dbReference type="Proteomes" id="UP000604825">
    <property type="component" value="Unassembled WGS sequence"/>
</dbReference>
<organism evidence="1 2">
    <name type="scientific">Miscanthus lutarioriparius</name>
    <dbReference type="NCBI Taxonomy" id="422564"/>
    <lineage>
        <taxon>Eukaryota</taxon>
        <taxon>Viridiplantae</taxon>
        <taxon>Streptophyta</taxon>
        <taxon>Embryophyta</taxon>
        <taxon>Tracheophyta</taxon>
        <taxon>Spermatophyta</taxon>
        <taxon>Magnoliopsida</taxon>
        <taxon>Liliopsida</taxon>
        <taxon>Poales</taxon>
        <taxon>Poaceae</taxon>
        <taxon>PACMAD clade</taxon>
        <taxon>Panicoideae</taxon>
        <taxon>Andropogonodae</taxon>
        <taxon>Andropogoneae</taxon>
        <taxon>Saccharinae</taxon>
        <taxon>Miscanthus</taxon>
    </lineage>
</organism>
<proteinExistence type="predicted"/>
<protein>
    <submittedName>
        <fullName evidence="1">Uncharacterized protein</fullName>
    </submittedName>
</protein>
<name>A0A811MHJ7_9POAL</name>